<proteinExistence type="predicted"/>
<organism evidence="2 3">
    <name type="scientific">Methanoregula formicica (strain DSM 22288 / NBRC 105244 / SMSP)</name>
    <dbReference type="NCBI Taxonomy" id="593750"/>
    <lineage>
        <taxon>Archaea</taxon>
        <taxon>Methanobacteriati</taxon>
        <taxon>Methanobacteriota</taxon>
        <taxon>Stenosarchaea group</taxon>
        <taxon>Methanomicrobia</taxon>
        <taxon>Methanomicrobiales</taxon>
        <taxon>Methanoregulaceae</taxon>
        <taxon>Methanoregula</taxon>
    </lineage>
</organism>
<dbReference type="HOGENOM" id="CLU_025918_0_0_2"/>
<reference evidence="3" key="1">
    <citation type="submission" date="2011-12" db="EMBL/GenBank/DDBJ databases">
        <title>Complete sequence of Methanoregula formicicum SMSP.</title>
        <authorList>
            <person name="Lucas S."/>
            <person name="Han J."/>
            <person name="Lapidus A."/>
            <person name="Cheng J.-F."/>
            <person name="Goodwin L."/>
            <person name="Pitluck S."/>
            <person name="Peters L."/>
            <person name="Ovchinnikova G."/>
            <person name="Teshima H."/>
            <person name="Detter J.C."/>
            <person name="Han C."/>
            <person name="Tapia R."/>
            <person name="Land M."/>
            <person name="Hauser L."/>
            <person name="Kyrpides N."/>
            <person name="Ivanova N."/>
            <person name="Pagani I."/>
            <person name="Imachi H."/>
            <person name="Tamaki H."/>
            <person name="Sekiguchi Y."/>
            <person name="Kamagata Y."/>
            <person name="Cadillo-Quiroz H."/>
            <person name="Zinder S."/>
            <person name="Liu W.-T."/>
            <person name="Woyke T."/>
        </authorList>
    </citation>
    <scope>NUCLEOTIDE SEQUENCE [LARGE SCALE GENOMIC DNA]</scope>
    <source>
        <strain evidence="3">DSM 22288 / NBRC 105244 / SMSP</strain>
    </source>
</reference>
<dbReference type="eggNOG" id="arCOG03311">
    <property type="taxonomic scope" value="Archaea"/>
</dbReference>
<sequence length="401" mass="43785" precursor="true">MNLSKIGVVLLALLLAGMAVVPCVSAVENENDVDQATAQHIAEMHMQSVATMSGDYKEWVTGTLQPSTVYYDLNDHKTAYLFDVSVDGLYSGYILTSATRNNYPILEFSRGKVPDAGPETLSRAQQAVQSSVDTKTQNVGSPRLLYLGGTFYFAQYPVTDSEGSTIETKFVDLSDNSIVDLQDLAKKYPLDREEQKNREAARIKKANQMWDSYDNPAPASVSGMSKTYGSKYIQGVPLYSQPLNNYCSPTSAGMVLSYWDSHGYPNIPDNSYTLVTELATAMSTSTSTGTYIYNVDDGMNTVSSNHGYGSSLTFNEDGWVTFADVKTEVNANKPFVLNMLGGGTGYGRSQAYGDHSVAVVGYESYLSGDYVVIQDTWTPLTSISLQFDSWLGAVADYSRPT</sequence>
<dbReference type="InterPro" id="IPR038765">
    <property type="entry name" value="Papain-like_cys_pep_sf"/>
</dbReference>
<gene>
    <name evidence="2" type="ordered locus">Metfor_1581</name>
</gene>
<dbReference type="EMBL" id="CP003167">
    <property type="protein sequence ID" value="AGB02611.1"/>
    <property type="molecule type" value="Genomic_DNA"/>
</dbReference>
<dbReference type="OrthoDB" id="131732at2157"/>
<dbReference type="InParanoid" id="L0HFP3"/>
<feature type="domain" description="Peptidase C39-like" evidence="1">
    <location>
        <begin position="235"/>
        <end position="377"/>
    </location>
</feature>
<dbReference type="Gene3D" id="3.90.70.10">
    <property type="entry name" value="Cysteine proteinases"/>
    <property type="match status" value="1"/>
</dbReference>
<dbReference type="GeneID" id="14307970"/>
<accession>L0HFP3</accession>
<name>L0HFP3_METFS</name>
<dbReference type="InterPro" id="IPR039564">
    <property type="entry name" value="Peptidase_C39-like"/>
</dbReference>
<reference evidence="2 3" key="2">
    <citation type="journal article" date="2014" name="Genome Announc.">
        <title>Complete Genome Sequence of Methanoregula formicica SMSPT, a Mesophilic Hydrogenotrophic Methanogen Isolated from a Methanogenic Upflow Anaerobic Sludge Blanket Reactor.</title>
        <authorList>
            <person name="Yamamoto K."/>
            <person name="Tamaki H."/>
            <person name="Cadillo-Quiroz H."/>
            <person name="Imachi H."/>
            <person name="Kyrpides N."/>
            <person name="Woyke T."/>
            <person name="Goodwin L."/>
            <person name="Zinder S.H."/>
            <person name="Kamagata Y."/>
            <person name="Liu W.T."/>
        </authorList>
    </citation>
    <scope>NUCLEOTIDE SEQUENCE [LARGE SCALE GENOMIC DNA]</scope>
    <source>
        <strain evidence="3">DSM 22288 / NBRC 105244 / SMSP</strain>
    </source>
</reference>
<evidence type="ECO:0000313" key="2">
    <source>
        <dbReference type="EMBL" id="AGB02611.1"/>
    </source>
</evidence>
<dbReference type="KEGG" id="mfo:Metfor_1581"/>
<dbReference type="Pfam" id="PF13529">
    <property type="entry name" value="Peptidase_C39_2"/>
    <property type="match status" value="1"/>
</dbReference>
<protein>
    <recommendedName>
        <fullName evidence="1">Peptidase C39-like domain-containing protein</fullName>
    </recommendedName>
</protein>
<evidence type="ECO:0000259" key="1">
    <source>
        <dbReference type="Pfam" id="PF13529"/>
    </source>
</evidence>
<keyword evidence="3" id="KW-1185">Reference proteome</keyword>
<dbReference type="SUPFAM" id="SSF54001">
    <property type="entry name" value="Cysteine proteinases"/>
    <property type="match status" value="1"/>
</dbReference>
<dbReference type="Proteomes" id="UP000010824">
    <property type="component" value="Chromosome"/>
</dbReference>
<dbReference type="AlphaFoldDB" id="L0HFP3"/>
<evidence type="ECO:0000313" key="3">
    <source>
        <dbReference type="Proteomes" id="UP000010824"/>
    </source>
</evidence>
<dbReference type="RefSeq" id="WP_015285574.1">
    <property type="nucleotide sequence ID" value="NC_019943.1"/>
</dbReference>